<dbReference type="GO" id="GO:0004674">
    <property type="term" value="F:protein serine/threonine kinase activity"/>
    <property type="evidence" value="ECO:0007669"/>
    <property type="project" value="TreeGrafter"/>
</dbReference>
<evidence type="ECO:0000313" key="2">
    <source>
        <dbReference type="EMBL" id="KRX05554.1"/>
    </source>
</evidence>
<sequence>MEEESVQQPQIIFNNQTGVVIFGIDDSKILKLSQHCVDDENKCTENCQRLLTENFYQSKLNSDFVLPHFNEVQVNKIYEDEHFIYSQGCYVIMERAESDLQDQIFQEKKLSTLQEVRNAAKQICNAVKNVHDQGLSHNDIKSDNFFYYSVSENWEIEEEQFVIKIGDFGYTSEGKMTDFDQFVSLFQNKNEDLLSCEILEALQTDYYALVTPEINFDLQKLDIYNLGYLLFELVYQEDMQYLFEKRNLKQFLDNEKGQFTSNLKQGLFYNIIKSCLNEKPQKRPTIDEIIEQLTKL</sequence>
<dbReference type="InterPro" id="IPR000719">
    <property type="entry name" value="Prot_kinase_dom"/>
</dbReference>
<dbReference type="PROSITE" id="PS00108">
    <property type="entry name" value="PROTEIN_KINASE_ST"/>
    <property type="match status" value="1"/>
</dbReference>
<evidence type="ECO:0000259" key="1">
    <source>
        <dbReference type="PROSITE" id="PS50011"/>
    </source>
</evidence>
<protein>
    <submittedName>
        <fullName evidence="2">Protein kinase-like domain</fullName>
    </submittedName>
</protein>
<accession>A0A0V0QTC2</accession>
<reference evidence="2 3" key="1">
    <citation type="journal article" date="2015" name="Sci. Rep.">
        <title>Genome of the facultative scuticociliatosis pathogen Pseudocohnilembus persalinus provides insight into its virulence through horizontal gene transfer.</title>
        <authorList>
            <person name="Xiong J."/>
            <person name="Wang G."/>
            <person name="Cheng J."/>
            <person name="Tian M."/>
            <person name="Pan X."/>
            <person name="Warren A."/>
            <person name="Jiang C."/>
            <person name="Yuan D."/>
            <person name="Miao W."/>
        </authorList>
    </citation>
    <scope>NUCLEOTIDE SEQUENCE [LARGE SCALE GENOMIC DNA]</scope>
    <source>
        <strain evidence="2">36N120E</strain>
    </source>
</reference>
<dbReference type="InterPro" id="IPR008271">
    <property type="entry name" value="Ser/Thr_kinase_AS"/>
</dbReference>
<dbReference type="PANTHER" id="PTHR44167:SF24">
    <property type="entry name" value="SERINE_THREONINE-PROTEIN KINASE CHK2"/>
    <property type="match status" value="1"/>
</dbReference>
<dbReference type="GO" id="GO:0005634">
    <property type="term" value="C:nucleus"/>
    <property type="evidence" value="ECO:0007669"/>
    <property type="project" value="TreeGrafter"/>
</dbReference>
<dbReference type="PANTHER" id="PTHR44167">
    <property type="entry name" value="OVARIAN-SPECIFIC SERINE/THREONINE-PROTEIN KINASE LOK-RELATED"/>
    <property type="match status" value="1"/>
</dbReference>
<feature type="domain" description="Protein kinase" evidence="1">
    <location>
        <begin position="6"/>
        <end position="296"/>
    </location>
</feature>
<gene>
    <name evidence="2" type="ORF">PPERSA_12732</name>
</gene>
<dbReference type="InterPro" id="IPR011009">
    <property type="entry name" value="Kinase-like_dom_sf"/>
</dbReference>
<dbReference type="OrthoDB" id="635774at2759"/>
<proteinExistence type="predicted"/>
<comment type="caution">
    <text evidence="2">The sequence shown here is derived from an EMBL/GenBank/DDBJ whole genome shotgun (WGS) entry which is preliminary data.</text>
</comment>
<name>A0A0V0QTC2_PSEPJ</name>
<dbReference type="Proteomes" id="UP000054937">
    <property type="component" value="Unassembled WGS sequence"/>
</dbReference>
<dbReference type="SMART" id="SM00220">
    <property type="entry name" value="S_TKc"/>
    <property type="match status" value="1"/>
</dbReference>
<organism evidence="2 3">
    <name type="scientific">Pseudocohnilembus persalinus</name>
    <name type="common">Ciliate</name>
    <dbReference type="NCBI Taxonomy" id="266149"/>
    <lineage>
        <taxon>Eukaryota</taxon>
        <taxon>Sar</taxon>
        <taxon>Alveolata</taxon>
        <taxon>Ciliophora</taxon>
        <taxon>Intramacronucleata</taxon>
        <taxon>Oligohymenophorea</taxon>
        <taxon>Scuticociliatia</taxon>
        <taxon>Philasterida</taxon>
        <taxon>Pseudocohnilembidae</taxon>
        <taxon>Pseudocohnilembus</taxon>
    </lineage>
</organism>
<dbReference type="EMBL" id="LDAU01000106">
    <property type="protein sequence ID" value="KRX05554.1"/>
    <property type="molecule type" value="Genomic_DNA"/>
</dbReference>
<dbReference type="InParanoid" id="A0A0V0QTC2"/>
<dbReference type="SUPFAM" id="SSF56112">
    <property type="entry name" value="Protein kinase-like (PK-like)"/>
    <property type="match status" value="1"/>
</dbReference>
<keyword evidence="2" id="KW-0808">Transferase</keyword>
<dbReference type="PROSITE" id="PS50011">
    <property type="entry name" value="PROTEIN_KINASE_DOM"/>
    <property type="match status" value="1"/>
</dbReference>
<dbReference type="Pfam" id="PF00069">
    <property type="entry name" value="Pkinase"/>
    <property type="match status" value="1"/>
</dbReference>
<keyword evidence="2" id="KW-0418">Kinase</keyword>
<dbReference type="GO" id="GO:0005737">
    <property type="term" value="C:cytoplasm"/>
    <property type="evidence" value="ECO:0007669"/>
    <property type="project" value="TreeGrafter"/>
</dbReference>
<dbReference type="GO" id="GO:0044773">
    <property type="term" value="P:mitotic DNA damage checkpoint signaling"/>
    <property type="evidence" value="ECO:0007669"/>
    <property type="project" value="TreeGrafter"/>
</dbReference>
<keyword evidence="3" id="KW-1185">Reference proteome</keyword>
<dbReference type="AlphaFoldDB" id="A0A0V0QTC2"/>
<dbReference type="Gene3D" id="1.10.510.10">
    <property type="entry name" value="Transferase(Phosphotransferase) domain 1"/>
    <property type="match status" value="1"/>
</dbReference>
<dbReference type="GO" id="GO:0005524">
    <property type="term" value="F:ATP binding"/>
    <property type="evidence" value="ECO:0007669"/>
    <property type="project" value="InterPro"/>
</dbReference>
<evidence type="ECO:0000313" key="3">
    <source>
        <dbReference type="Proteomes" id="UP000054937"/>
    </source>
</evidence>